<feature type="region of interest" description="Disordered" evidence="1">
    <location>
        <begin position="69"/>
        <end position="93"/>
    </location>
</feature>
<dbReference type="AlphaFoldDB" id="A0AAV0BI55"/>
<feature type="region of interest" description="Disordered" evidence="1">
    <location>
        <begin position="514"/>
        <end position="535"/>
    </location>
</feature>
<organism evidence="2 3">
    <name type="scientific">Phakopsora pachyrhizi</name>
    <name type="common">Asian soybean rust disease fungus</name>
    <dbReference type="NCBI Taxonomy" id="170000"/>
    <lineage>
        <taxon>Eukaryota</taxon>
        <taxon>Fungi</taxon>
        <taxon>Dikarya</taxon>
        <taxon>Basidiomycota</taxon>
        <taxon>Pucciniomycotina</taxon>
        <taxon>Pucciniomycetes</taxon>
        <taxon>Pucciniales</taxon>
        <taxon>Phakopsoraceae</taxon>
        <taxon>Phakopsora</taxon>
    </lineage>
</organism>
<reference evidence="2" key="1">
    <citation type="submission" date="2022-06" db="EMBL/GenBank/DDBJ databases">
        <authorList>
            <consortium name="SYNGENTA / RWTH Aachen University"/>
        </authorList>
    </citation>
    <scope>NUCLEOTIDE SEQUENCE</scope>
</reference>
<evidence type="ECO:0000313" key="3">
    <source>
        <dbReference type="Proteomes" id="UP001153365"/>
    </source>
</evidence>
<name>A0AAV0BI55_PHAPC</name>
<dbReference type="EMBL" id="CALTRL010005826">
    <property type="protein sequence ID" value="CAH7687017.1"/>
    <property type="molecule type" value="Genomic_DNA"/>
</dbReference>
<feature type="region of interest" description="Disordered" evidence="1">
    <location>
        <begin position="792"/>
        <end position="815"/>
    </location>
</feature>
<feature type="compositionally biased region" description="Low complexity" evidence="1">
    <location>
        <begin position="516"/>
        <end position="535"/>
    </location>
</feature>
<comment type="caution">
    <text evidence="2">The sequence shown here is derived from an EMBL/GenBank/DDBJ whole genome shotgun (WGS) entry which is preliminary data.</text>
</comment>
<feature type="compositionally biased region" description="Basic and acidic residues" evidence="1">
    <location>
        <begin position="806"/>
        <end position="815"/>
    </location>
</feature>
<accession>A0AAV0BI55</accession>
<dbReference type="Proteomes" id="UP001153365">
    <property type="component" value="Unassembled WGS sequence"/>
</dbReference>
<proteinExistence type="predicted"/>
<feature type="compositionally biased region" description="Polar residues" evidence="1">
    <location>
        <begin position="70"/>
        <end position="93"/>
    </location>
</feature>
<evidence type="ECO:0000313" key="2">
    <source>
        <dbReference type="EMBL" id="CAH7687017.1"/>
    </source>
</evidence>
<keyword evidence="3" id="KW-1185">Reference proteome</keyword>
<evidence type="ECO:0000256" key="1">
    <source>
        <dbReference type="SAM" id="MobiDB-lite"/>
    </source>
</evidence>
<sequence>MKNTVRTLVLNSNRKLNQQSIRTTQLINNRFSDNFNMSKVSNHSYQQPSDRNSTFRNITISSFSSIHTFNQSTSKQPQQPILKHQTTSSNLNDNQRECSALDQLDEMIQSTLSDDQSSELDPSKFKELFLKNSISLNNLQHSKQQPFKEKQLNDDDKLLRVMIVGSILLNDIKSSNSIIQNFYSSSHQRVLSRDLDLCYDLFRASGKVGTGMGLMRRLINQLFNNHRMIKSNQFKSSDHHLKLTLILEVHIQNLIRWGNLERAWNFLRTFKFDKTHLNLDHSLYQIGGKFEETVNRLKPLYSTAVWNPPSIRTYSNLISIYLLLGRPDLALSLGSVASLNLRSDDSCLALLVSAQSLVTTTRKDDEPDEQFFSEFNSLNLASVGPMTRSVILKLVCRNQGQSQALNLLNNLQPNHPRNRIILIDTWIDELVINLDKDREDTSKIIVTPFKVSKLLIDEIELMRDLRICEREFENYLRYTRCWLEYELRDRILFENYQNNCYSVTTTSSPQKLFLHSDNSSNNNNNSSITTNQSTSELSIDVNDPRLGYSNLKTLMASIYHSSDSGCLRPSSTVVSELMRIESMIGCTTDRLTSLLEHSIKIYGMGVRSSHMVGLIWSKIVNQDIVGLMRLVEFDMRFRYRVVLTGFLIGLILAGLVTIRAPKPVILNFSQRLIEQCPTKSDDHRNSRRSRSSRFMKEEDWRKKSLEASPKSYVEAVRAAASVGDLWLVRELHKEIVDRYGQENFYKDEAFSPDYLALIVESLMKLNEPLEAQREALIALKKDNRWILKSTAKSANNSDDDEDEGEEIGRVSREDEDLMRREQSFLSVGTVRDYLRTKEQNQSISSNNDRLLMETIMQIGEENRRLQESYKVEGRMREIIDLRETLKRTNLRLKKKSDCLRSLIDKQFQQNRKSFKTDQNDDDDDDDKQIFTKSYKNFKLEEEEEVKILLNEWEFKKVLEIKKRIEKIEEAIQISDQLIDNLKSRGIKF</sequence>
<gene>
    <name evidence="2" type="ORF">PPACK8108_LOCUS21738</name>
</gene>
<protein>
    <submittedName>
        <fullName evidence="2">Expressed protein</fullName>
    </submittedName>
</protein>